<comment type="caution">
    <text evidence="1">The sequence shown here is derived from an EMBL/GenBank/DDBJ whole genome shotgun (WGS) entry which is preliminary data.</text>
</comment>
<gene>
    <name evidence="1" type="ORF">HINF_LOCUS3667</name>
    <name evidence="2" type="ORF">HINF_LOCUS76101</name>
</gene>
<dbReference type="EMBL" id="CAXDID020000696">
    <property type="protein sequence ID" value="CAL6110820.1"/>
    <property type="molecule type" value="Genomic_DNA"/>
</dbReference>
<dbReference type="EMBL" id="CATOUU010000088">
    <property type="protein sequence ID" value="CAI9916022.1"/>
    <property type="molecule type" value="Genomic_DNA"/>
</dbReference>
<evidence type="ECO:0000313" key="3">
    <source>
        <dbReference type="Proteomes" id="UP001642409"/>
    </source>
</evidence>
<dbReference type="AlphaFoldDB" id="A0AA86NAF2"/>
<protein>
    <submittedName>
        <fullName evidence="2">Hypothetical_protein</fullName>
    </submittedName>
</protein>
<organism evidence="1">
    <name type="scientific">Hexamita inflata</name>
    <dbReference type="NCBI Taxonomy" id="28002"/>
    <lineage>
        <taxon>Eukaryota</taxon>
        <taxon>Metamonada</taxon>
        <taxon>Diplomonadida</taxon>
        <taxon>Hexamitidae</taxon>
        <taxon>Hexamitinae</taxon>
        <taxon>Hexamita</taxon>
    </lineage>
</organism>
<proteinExistence type="predicted"/>
<keyword evidence="3" id="KW-1185">Reference proteome</keyword>
<evidence type="ECO:0000313" key="2">
    <source>
        <dbReference type="EMBL" id="CAL6110820.1"/>
    </source>
</evidence>
<accession>A0AA86NAF2</accession>
<sequence>MCLQNTRYLDDMDLLKSKNQSASRQFADYMNKSDTKIKYQVSMMMTTKWLINQFKNLLTKCLKEEYRLIEVFWGANKQEKQRLLNFADMIGKKENIELDKIAKNTKYGGIRYKRHDERKFK</sequence>
<evidence type="ECO:0000313" key="1">
    <source>
        <dbReference type="EMBL" id="CAI9916022.1"/>
    </source>
</evidence>
<name>A0AA86NAF2_9EUKA</name>
<dbReference type="Proteomes" id="UP001642409">
    <property type="component" value="Unassembled WGS sequence"/>
</dbReference>
<reference evidence="1" key="1">
    <citation type="submission" date="2023-06" db="EMBL/GenBank/DDBJ databases">
        <authorList>
            <person name="Kurt Z."/>
        </authorList>
    </citation>
    <scope>NUCLEOTIDE SEQUENCE</scope>
</reference>
<reference evidence="2 3" key="2">
    <citation type="submission" date="2024-07" db="EMBL/GenBank/DDBJ databases">
        <authorList>
            <person name="Akdeniz Z."/>
        </authorList>
    </citation>
    <scope>NUCLEOTIDE SEQUENCE [LARGE SCALE GENOMIC DNA]</scope>
</reference>